<proteinExistence type="predicted"/>
<dbReference type="RefSeq" id="WP_157131564.1">
    <property type="nucleotide sequence ID" value="NZ_BSPR01000010.1"/>
</dbReference>
<dbReference type="STRING" id="946333.A4W93_01020"/>
<protein>
    <submittedName>
        <fullName evidence="3">Uncharacterized protein</fullName>
    </submittedName>
</protein>
<evidence type="ECO:0000313" key="4">
    <source>
        <dbReference type="Proteomes" id="UP000193427"/>
    </source>
</evidence>
<feature type="signal peptide" evidence="2">
    <location>
        <begin position="1"/>
        <end position="21"/>
    </location>
</feature>
<dbReference type="KEGG" id="rgu:A4W93_01020"/>
<gene>
    <name evidence="3" type="ORF">A4W93_01020</name>
</gene>
<evidence type="ECO:0000256" key="2">
    <source>
        <dbReference type="SAM" id="SignalP"/>
    </source>
</evidence>
<feature type="compositionally biased region" description="Pro residues" evidence="1">
    <location>
        <begin position="37"/>
        <end position="51"/>
    </location>
</feature>
<sequence>MPQHSRSLSWLAAAVFATSLAACGGDGDDPPVATTPAPAPTPGVPGEPNPGQPGVVTGQYRLESSPSTAAAGLAALNAMGQLGYGFVSSISPYTQTLPVPIGDLYLTDTAHTGSKLQYSLVTPATSVAAITTQLNQQGATGAAYKGDVSFGTGLAVEIRSMYVKDTTKSTTFTYEVKPTTTTQQKATLLAELNAQGARGFQFHSTGVLVPSLAAFNVYVKASAPAATYTYTFVDTTATGPANGAALETQLNAQGANGNALLGTYSVNDLNTFVQIYEKSSLQTTPVTYDVVAVDTSDTLAQITAKANTKAAAGEFLYGDLMTSDQKFNTLYVKGAVSNRHPLSGPVFP</sequence>
<dbReference type="PROSITE" id="PS51257">
    <property type="entry name" value="PROKAR_LIPOPROTEIN"/>
    <property type="match status" value="1"/>
</dbReference>
<evidence type="ECO:0000256" key="1">
    <source>
        <dbReference type="SAM" id="MobiDB-lite"/>
    </source>
</evidence>
<feature type="region of interest" description="Disordered" evidence="1">
    <location>
        <begin position="27"/>
        <end position="53"/>
    </location>
</feature>
<feature type="chain" id="PRO_5043601791" evidence="2">
    <location>
        <begin position="22"/>
        <end position="348"/>
    </location>
</feature>
<accession>A0A1W6L324</accession>
<evidence type="ECO:0000313" key="3">
    <source>
        <dbReference type="EMBL" id="ARN18610.1"/>
    </source>
</evidence>
<keyword evidence="4" id="KW-1185">Reference proteome</keyword>
<dbReference type="OrthoDB" id="8998138at2"/>
<dbReference type="Proteomes" id="UP000193427">
    <property type="component" value="Chromosome"/>
</dbReference>
<dbReference type="EMBL" id="CP015118">
    <property type="protein sequence ID" value="ARN18610.1"/>
    <property type="molecule type" value="Genomic_DNA"/>
</dbReference>
<dbReference type="AlphaFoldDB" id="A0A1W6L324"/>
<keyword evidence="2" id="KW-0732">Signal</keyword>
<organism evidence="3 4">
    <name type="scientific">Piscinibacter gummiphilus</name>
    <dbReference type="NCBI Taxonomy" id="946333"/>
    <lineage>
        <taxon>Bacteria</taxon>
        <taxon>Pseudomonadati</taxon>
        <taxon>Pseudomonadota</taxon>
        <taxon>Betaproteobacteria</taxon>
        <taxon>Burkholderiales</taxon>
        <taxon>Sphaerotilaceae</taxon>
        <taxon>Piscinibacter</taxon>
    </lineage>
</organism>
<name>A0A1W6L324_9BURK</name>
<reference evidence="3 4" key="1">
    <citation type="submission" date="2016-04" db="EMBL/GenBank/DDBJ databases">
        <title>Complete genome sequence of natural rubber-degrading, novel Gram-negative bacterium, Rhizobacter gummiphilus strain NS21.</title>
        <authorList>
            <person name="Tabata M."/>
            <person name="Kasai D."/>
            <person name="Fukuda M."/>
        </authorList>
    </citation>
    <scope>NUCLEOTIDE SEQUENCE [LARGE SCALE GENOMIC DNA]</scope>
    <source>
        <strain evidence="3 4">NS21</strain>
    </source>
</reference>